<comment type="similarity">
    <text evidence="7">Belongs to the binding-protein-dependent transport system permease family.</text>
</comment>
<evidence type="ECO:0000256" key="2">
    <source>
        <dbReference type="ARBA" id="ARBA00022448"/>
    </source>
</evidence>
<dbReference type="InterPro" id="IPR051393">
    <property type="entry name" value="ABC_transporter_permease"/>
</dbReference>
<dbReference type="PANTHER" id="PTHR30193:SF44">
    <property type="entry name" value="LACTOSE TRANSPORT SYSTEM PERMEASE PROTEIN LACF"/>
    <property type="match status" value="1"/>
</dbReference>
<dbReference type="PANTHER" id="PTHR30193">
    <property type="entry name" value="ABC TRANSPORTER PERMEASE PROTEIN"/>
    <property type="match status" value="1"/>
</dbReference>
<feature type="transmembrane region" description="Helical" evidence="7">
    <location>
        <begin position="226"/>
        <end position="249"/>
    </location>
</feature>
<dbReference type="Gene3D" id="1.10.3720.10">
    <property type="entry name" value="MetI-like"/>
    <property type="match status" value="1"/>
</dbReference>
<feature type="compositionally biased region" description="Low complexity" evidence="8">
    <location>
        <begin position="1"/>
        <end position="15"/>
    </location>
</feature>
<dbReference type="EMBL" id="SMNA01000001">
    <property type="protein sequence ID" value="TDE99130.1"/>
    <property type="molecule type" value="Genomic_DNA"/>
</dbReference>
<evidence type="ECO:0000256" key="3">
    <source>
        <dbReference type="ARBA" id="ARBA00022475"/>
    </source>
</evidence>
<organism evidence="10 11">
    <name type="scientific">Occultella glacieicola</name>
    <dbReference type="NCBI Taxonomy" id="2518684"/>
    <lineage>
        <taxon>Bacteria</taxon>
        <taxon>Bacillati</taxon>
        <taxon>Actinomycetota</taxon>
        <taxon>Actinomycetes</taxon>
        <taxon>Micrococcales</taxon>
        <taxon>Ruaniaceae</taxon>
        <taxon>Occultella</taxon>
    </lineage>
</organism>
<feature type="transmembrane region" description="Helical" evidence="7">
    <location>
        <begin position="36"/>
        <end position="63"/>
    </location>
</feature>
<name>A0ABY2EB09_9MICO</name>
<evidence type="ECO:0000256" key="5">
    <source>
        <dbReference type="ARBA" id="ARBA00022989"/>
    </source>
</evidence>
<keyword evidence="2 7" id="KW-0813">Transport</keyword>
<keyword evidence="5 7" id="KW-1133">Transmembrane helix</keyword>
<dbReference type="PROSITE" id="PS50928">
    <property type="entry name" value="ABC_TM1"/>
    <property type="match status" value="1"/>
</dbReference>
<feature type="domain" description="ABC transmembrane type-1" evidence="9">
    <location>
        <begin position="95"/>
        <end position="307"/>
    </location>
</feature>
<dbReference type="SUPFAM" id="SSF161098">
    <property type="entry name" value="MetI-like"/>
    <property type="match status" value="1"/>
</dbReference>
<protein>
    <submittedName>
        <fullName evidence="10">Sugar ABC transporter permease</fullName>
    </submittedName>
</protein>
<sequence>MSAATAAVATPSARSARSRRSGGPSGPRQRAERREAIALVIPALLPIIVFSVIPLAVGVALGFTNATLARNATIEFIGFDNFVKLAGDTAFWNSFGIGIVWATSVAVLTGVCALALASLLNANLRFKPLTRIIVLIPWAMPPVVTGIVWRMIYDVNSGPLNAALGWFGLGPVNWLGDFSTALPAVIVVGIWSGLPQTTVLLLAGMQSIPTELHEAAAMDGANGARRFWHVTLPGLRSVLIAITSIDFIWNFNDFGIVYVLTEGGPGGRTMIPPLFTYLEAFRNREIGYASAMGDVLVLAILLILSVYIVVQFRQQKEGRS</sequence>
<feature type="transmembrane region" description="Helical" evidence="7">
    <location>
        <begin position="286"/>
        <end position="310"/>
    </location>
</feature>
<dbReference type="InterPro" id="IPR035906">
    <property type="entry name" value="MetI-like_sf"/>
</dbReference>
<dbReference type="Proteomes" id="UP000504882">
    <property type="component" value="Unassembled WGS sequence"/>
</dbReference>
<evidence type="ECO:0000313" key="11">
    <source>
        <dbReference type="Proteomes" id="UP000504882"/>
    </source>
</evidence>
<gene>
    <name evidence="10" type="ORF">EXU48_02835</name>
</gene>
<evidence type="ECO:0000259" key="9">
    <source>
        <dbReference type="PROSITE" id="PS50928"/>
    </source>
</evidence>
<feature type="transmembrane region" description="Helical" evidence="7">
    <location>
        <begin position="181"/>
        <end position="205"/>
    </location>
</feature>
<evidence type="ECO:0000256" key="8">
    <source>
        <dbReference type="SAM" id="MobiDB-lite"/>
    </source>
</evidence>
<evidence type="ECO:0000313" key="10">
    <source>
        <dbReference type="EMBL" id="TDE99130.1"/>
    </source>
</evidence>
<dbReference type="CDD" id="cd06261">
    <property type="entry name" value="TM_PBP2"/>
    <property type="match status" value="1"/>
</dbReference>
<comment type="caution">
    <text evidence="10">The sequence shown here is derived from an EMBL/GenBank/DDBJ whole genome shotgun (WGS) entry which is preliminary data.</text>
</comment>
<feature type="transmembrane region" description="Helical" evidence="7">
    <location>
        <begin position="132"/>
        <end position="152"/>
    </location>
</feature>
<dbReference type="Pfam" id="PF00528">
    <property type="entry name" value="BPD_transp_1"/>
    <property type="match status" value="1"/>
</dbReference>
<proteinExistence type="inferred from homology"/>
<feature type="region of interest" description="Disordered" evidence="8">
    <location>
        <begin position="1"/>
        <end position="30"/>
    </location>
</feature>
<dbReference type="InterPro" id="IPR000515">
    <property type="entry name" value="MetI-like"/>
</dbReference>
<evidence type="ECO:0000256" key="4">
    <source>
        <dbReference type="ARBA" id="ARBA00022692"/>
    </source>
</evidence>
<evidence type="ECO:0000256" key="1">
    <source>
        <dbReference type="ARBA" id="ARBA00004651"/>
    </source>
</evidence>
<keyword evidence="11" id="KW-1185">Reference proteome</keyword>
<accession>A0ABY2EB09</accession>
<dbReference type="RefSeq" id="WP_133106032.1">
    <property type="nucleotide sequence ID" value="NZ_SMNA01000001.1"/>
</dbReference>
<comment type="subcellular location">
    <subcellularLocation>
        <location evidence="1 7">Cell membrane</location>
        <topology evidence="1 7">Multi-pass membrane protein</topology>
    </subcellularLocation>
</comment>
<evidence type="ECO:0000256" key="6">
    <source>
        <dbReference type="ARBA" id="ARBA00023136"/>
    </source>
</evidence>
<keyword evidence="3" id="KW-1003">Cell membrane</keyword>
<keyword evidence="4 7" id="KW-0812">Transmembrane</keyword>
<reference evidence="10 11" key="1">
    <citation type="submission" date="2019-03" db="EMBL/GenBank/DDBJ databases">
        <title>Genomic features of bacteria from cold environments.</title>
        <authorList>
            <person name="Shen L."/>
        </authorList>
    </citation>
    <scope>NUCLEOTIDE SEQUENCE [LARGE SCALE GENOMIC DNA]</scope>
    <source>
        <strain evidence="11">T3246-1</strain>
    </source>
</reference>
<feature type="transmembrane region" description="Helical" evidence="7">
    <location>
        <begin position="95"/>
        <end position="120"/>
    </location>
</feature>
<evidence type="ECO:0000256" key="7">
    <source>
        <dbReference type="RuleBase" id="RU363032"/>
    </source>
</evidence>
<keyword evidence="6 7" id="KW-0472">Membrane</keyword>